<comment type="caution">
    <text evidence="1">The sequence shown here is derived from an EMBL/GenBank/DDBJ whole genome shotgun (WGS) entry which is preliminary data.</text>
</comment>
<accession>A0AAV4MQE6</accession>
<reference evidence="1 2" key="1">
    <citation type="submission" date="2021-06" db="EMBL/GenBank/DDBJ databases">
        <title>Caerostris extrusa draft genome.</title>
        <authorList>
            <person name="Kono N."/>
            <person name="Arakawa K."/>
        </authorList>
    </citation>
    <scope>NUCLEOTIDE SEQUENCE [LARGE SCALE GENOMIC DNA]</scope>
</reference>
<name>A0AAV4MQE6_CAEEX</name>
<evidence type="ECO:0000313" key="1">
    <source>
        <dbReference type="EMBL" id="GIX73049.1"/>
    </source>
</evidence>
<sequence>MRGWMHATPDGHREHLECVGIMGLILHGNWIAPTEDALRLGTIKANVLRSKSWTEKVYFSQIHVHSQLHVQCHEMSSVSLKPKSKNFLEKYLEGGSLVPEMYLTGVEEVYLGNEFAEAIQVPYFAAGAF</sequence>
<evidence type="ECO:0000313" key="2">
    <source>
        <dbReference type="Proteomes" id="UP001054945"/>
    </source>
</evidence>
<proteinExistence type="predicted"/>
<dbReference type="EMBL" id="BPLR01019908">
    <property type="protein sequence ID" value="GIX73049.1"/>
    <property type="molecule type" value="Genomic_DNA"/>
</dbReference>
<keyword evidence="2" id="KW-1185">Reference proteome</keyword>
<protein>
    <submittedName>
        <fullName evidence="1">Uncharacterized protein</fullName>
    </submittedName>
</protein>
<dbReference type="AlphaFoldDB" id="A0AAV4MQE6"/>
<organism evidence="1 2">
    <name type="scientific">Caerostris extrusa</name>
    <name type="common">Bark spider</name>
    <name type="synonym">Caerostris bankana</name>
    <dbReference type="NCBI Taxonomy" id="172846"/>
    <lineage>
        <taxon>Eukaryota</taxon>
        <taxon>Metazoa</taxon>
        <taxon>Ecdysozoa</taxon>
        <taxon>Arthropoda</taxon>
        <taxon>Chelicerata</taxon>
        <taxon>Arachnida</taxon>
        <taxon>Araneae</taxon>
        <taxon>Araneomorphae</taxon>
        <taxon>Entelegynae</taxon>
        <taxon>Araneoidea</taxon>
        <taxon>Araneidae</taxon>
        <taxon>Caerostris</taxon>
    </lineage>
</organism>
<gene>
    <name evidence="1" type="ORF">CEXT_144171</name>
</gene>
<dbReference type="Proteomes" id="UP001054945">
    <property type="component" value="Unassembled WGS sequence"/>
</dbReference>